<sequence>MSFISLRTLVLPSPSLDIEVNKRIGKATSTLADLPTQVWTNPKLTVKTKMCVISTLLYDSETWTTYGRQERRLNTSHLRSNLHILGISWQDRVSNTAVPSRTGLPSMHTLLSQQRLRWLGHIHFMEGGHIPKDIHNGELASGKRTTGSPQLCYKDVCMRDMKLLDIVMESRERFAADHMRWRSILNQHLKTAENKL</sequence>
<dbReference type="Proteomes" id="UP000287033">
    <property type="component" value="Unassembled WGS sequence"/>
</dbReference>
<keyword evidence="2" id="KW-1185">Reference proteome</keyword>
<evidence type="ECO:0000313" key="2">
    <source>
        <dbReference type="Proteomes" id="UP000287033"/>
    </source>
</evidence>
<dbReference type="OrthoDB" id="410381at2759"/>
<protein>
    <submittedName>
        <fullName evidence="1">Uncharacterized protein</fullName>
    </submittedName>
</protein>
<gene>
    <name evidence="1" type="ORF">chiPu_0002973</name>
</gene>
<name>A0A401S2E8_CHIPU</name>
<reference evidence="1 2" key="1">
    <citation type="journal article" date="2018" name="Nat. Ecol. Evol.">
        <title>Shark genomes provide insights into elasmobranch evolution and the origin of vertebrates.</title>
        <authorList>
            <person name="Hara Y"/>
            <person name="Yamaguchi K"/>
            <person name="Onimaru K"/>
            <person name="Kadota M"/>
            <person name="Koyanagi M"/>
            <person name="Keeley SD"/>
            <person name="Tatsumi K"/>
            <person name="Tanaka K"/>
            <person name="Motone F"/>
            <person name="Kageyama Y"/>
            <person name="Nozu R"/>
            <person name="Adachi N"/>
            <person name="Nishimura O"/>
            <person name="Nakagawa R"/>
            <person name="Tanegashima C"/>
            <person name="Kiyatake I"/>
            <person name="Matsumoto R"/>
            <person name="Murakumo K"/>
            <person name="Nishida K"/>
            <person name="Terakita A"/>
            <person name="Kuratani S"/>
            <person name="Sato K"/>
            <person name="Hyodo S Kuraku.S."/>
        </authorList>
    </citation>
    <scope>NUCLEOTIDE SEQUENCE [LARGE SCALE GENOMIC DNA]</scope>
</reference>
<accession>A0A401S2E8</accession>
<dbReference type="PANTHER" id="PTHR47027:SF20">
    <property type="entry name" value="REVERSE TRANSCRIPTASE-LIKE PROTEIN WITH RNA-DIRECTED DNA POLYMERASE DOMAIN"/>
    <property type="match status" value="1"/>
</dbReference>
<organism evidence="1 2">
    <name type="scientific">Chiloscyllium punctatum</name>
    <name type="common">Brownbanded bambooshark</name>
    <name type="synonym">Hemiscyllium punctatum</name>
    <dbReference type="NCBI Taxonomy" id="137246"/>
    <lineage>
        <taxon>Eukaryota</taxon>
        <taxon>Metazoa</taxon>
        <taxon>Chordata</taxon>
        <taxon>Craniata</taxon>
        <taxon>Vertebrata</taxon>
        <taxon>Chondrichthyes</taxon>
        <taxon>Elasmobranchii</taxon>
        <taxon>Galeomorphii</taxon>
        <taxon>Galeoidea</taxon>
        <taxon>Orectolobiformes</taxon>
        <taxon>Hemiscylliidae</taxon>
        <taxon>Chiloscyllium</taxon>
    </lineage>
</organism>
<dbReference type="STRING" id="137246.A0A401S2E8"/>
<proteinExistence type="predicted"/>
<dbReference type="EMBL" id="BEZZ01000061">
    <property type="protein sequence ID" value="GCC24571.1"/>
    <property type="molecule type" value="Genomic_DNA"/>
</dbReference>
<comment type="caution">
    <text evidence="1">The sequence shown here is derived from an EMBL/GenBank/DDBJ whole genome shotgun (WGS) entry which is preliminary data.</text>
</comment>
<dbReference type="AlphaFoldDB" id="A0A401S2E8"/>
<dbReference type="OMA" id="GHIHFME"/>
<evidence type="ECO:0000313" key="1">
    <source>
        <dbReference type="EMBL" id="GCC24571.1"/>
    </source>
</evidence>
<dbReference type="PANTHER" id="PTHR47027">
    <property type="entry name" value="REVERSE TRANSCRIPTASE DOMAIN-CONTAINING PROTEIN"/>
    <property type="match status" value="1"/>
</dbReference>